<keyword evidence="1" id="KW-0812">Transmembrane</keyword>
<keyword evidence="3" id="KW-1185">Reference proteome</keyword>
<evidence type="ECO:0000313" key="2">
    <source>
        <dbReference type="EMBL" id="MEC0273219.1"/>
    </source>
</evidence>
<keyword evidence="1" id="KW-0472">Membrane</keyword>
<dbReference type="Proteomes" id="UP001307168">
    <property type="component" value="Unassembled WGS sequence"/>
</dbReference>
<comment type="caution">
    <text evidence="2">The sequence shown here is derived from an EMBL/GenBank/DDBJ whole genome shotgun (WGS) entry which is preliminary data.</text>
</comment>
<protein>
    <submittedName>
        <fullName evidence="2">Uncharacterized protein</fullName>
    </submittedName>
</protein>
<reference evidence="2 3" key="1">
    <citation type="submission" date="2023-03" db="EMBL/GenBank/DDBJ databases">
        <title>Bacillus Genome Sequencing.</title>
        <authorList>
            <person name="Dunlap C."/>
        </authorList>
    </citation>
    <scope>NUCLEOTIDE SEQUENCE [LARGE SCALE GENOMIC DNA]</scope>
    <source>
        <strain evidence="2 3">B-41290</strain>
    </source>
</reference>
<sequence>MTLFFKVATILIYALAFKILGVSIHSLQVSQVIQTNTISAFPFAETIGLYPTMETLVAQAVLILLIALAAIWVKKSNSLRTAE</sequence>
<dbReference type="EMBL" id="JARNBH010000009">
    <property type="protein sequence ID" value="MEC0273219.1"/>
    <property type="molecule type" value="Genomic_DNA"/>
</dbReference>
<dbReference type="AlphaFoldDB" id="A0AAW9NDD3"/>
<feature type="transmembrane region" description="Helical" evidence="1">
    <location>
        <begin position="56"/>
        <end position="73"/>
    </location>
</feature>
<proteinExistence type="predicted"/>
<dbReference type="RefSeq" id="WP_367406675.1">
    <property type="nucleotide sequence ID" value="NZ_JARNBH010000009.1"/>
</dbReference>
<name>A0AAW9NDD3_9BACI</name>
<keyword evidence="1" id="KW-1133">Transmembrane helix</keyword>
<organism evidence="2 3">
    <name type="scientific">Peribacillus castrilensis</name>
    <dbReference type="NCBI Taxonomy" id="2897690"/>
    <lineage>
        <taxon>Bacteria</taxon>
        <taxon>Bacillati</taxon>
        <taxon>Bacillota</taxon>
        <taxon>Bacilli</taxon>
        <taxon>Bacillales</taxon>
        <taxon>Bacillaceae</taxon>
        <taxon>Peribacillus</taxon>
    </lineage>
</organism>
<evidence type="ECO:0000313" key="3">
    <source>
        <dbReference type="Proteomes" id="UP001307168"/>
    </source>
</evidence>
<accession>A0AAW9NDD3</accession>
<gene>
    <name evidence="2" type="ORF">P4706_09040</name>
</gene>
<evidence type="ECO:0000256" key="1">
    <source>
        <dbReference type="SAM" id="Phobius"/>
    </source>
</evidence>